<evidence type="ECO:0000313" key="1">
    <source>
        <dbReference type="EMBL" id="QOV92170.1"/>
    </source>
</evidence>
<dbReference type="AlphaFoldDB" id="A0A7M2X5T9"/>
<dbReference type="KEGG" id="hbs:IPV69_12770"/>
<dbReference type="RefSeq" id="WP_206295501.1">
    <property type="nucleotide sequence ID" value="NZ_CP063458.1"/>
</dbReference>
<gene>
    <name evidence="1" type="ORF">IPV69_12770</name>
</gene>
<keyword evidence="2" id="KW-1185">Reference proteome</keyword>
<name>A0A7M2X5T9_9BACT</name>
<evidence type="ECO:0000313" key="2">
    <source>
        <dbReference type="Proteomes" id="UP000593765"/>
    </source>
</evidence>
<protein>
    <submittedName>
        <fullName evidence="1">Uncharacterized protein</fullName>
    </submittedName>
</protein>
<dbReference type="Proteomes" id="UP000593765">
    <property type="component" value="Chromosome"/>
</dbReference>
<sequence>MSVTVDHESLAAESLGLTTIGHVLSHLQRDNRLVINLLIDGQKPDLGRLGQIRAAPLDGHTLFIETAEPQEIALEVLGEVDAQLEDGDRLKDEAVDLLQQNNPAAAMERLSGCFTIWNAARESIQKTTQLLRIDVEKIEVGGRSLGDLLVDFTDQLRQIKASLEGRDFVSLADILQYEMTQTTTHWREAVAYVRRAAGGE</sequence>
<dbReference type="EMBL" id="CP063458">
    <property type="protein sequence ID" value="QOV92170.1"/>
    <property type="molecule type" value="Genomic_DNA"/>
</dbReference>
<organism evidence="1 2">
    <name type="scientific">Humisphaera borealis</name>
    <dbReference type="NCBI Taxonomy" id="2807512"/>
    <lineage>
        <taxon>Bacteria</taxon>
        <taxon>Pseudomonadati</taxon>
        <taxon>Planctomycetota</taxon>
        <taxon>Phycisphaerae</taxon>
        <taxon>Tepidisphaerales</taxon>
        <taxon>Tepidisphaeraceae</taxon>
        <taxon>Humisphaera</taxon>
    </lineage>
</organism>
<accession>A0A7M2X5T9</accession>
<reference evidence="1 2" key="1">
    <citation type="submission" date="2020-10" db="EMBL/GenBank/DDBJ databases">
        <title>Wide distribution of Phycisphaera-like planctomycetes from WD2101 soil group in peatlands and genome analysis of the first cultivated representative.</title>
        <authorList>
            <person name="Dedysh S.N."/>
            <person name="Beletsky A.V."/>
            <person name="Ivanova A."/>
            <person name="Kulichevskaya I.S."/>
            <person name="Suzina N.E."/>
            <person name="Philippov D.A."/>
            <person name="Rakitin A.L."/>
            <person name="Mardanov A.V."/>
            <person name="Ravin N.V."/>
        </authorList>
    </citation>
    <scope>NUCLEOTIDE SEQUENCE [LARGE SCALE GENOMIC DNA]</scope>
    <source>
        <strain evidence="1 2">M1803</strain>
    </source>
</reference>
<proteinExistence type="predicted"/>